<sequence length="57" mass="5780">MKRSPGATGFVNRHAPVASSRLIDAVAASLAIGSLSLCLIVALTVLSIKVSVAMPAF</sequence>
<evidence type="ECO:0000313" key="3">
    <source>
        <dbReference type="Proteomes" id="UP000189935"/>
    </source>
</evidence>
<dbReference type="AlphaFoldDB" id="A0A1M6YZC0"/>
<evidence type="ECO:0000256" key="1">
    <source>
        <dbReference type="SAM" id="Phobius"/>
    </source>
</evidence>
<evidence type="ECO:0000313" key="2">
    <source>
        <dbReference type="EMBL" id="SHL23480.1"/>
    </source>
</evidence>
<dbReference type="Proteomes" id="UP000189935">
    <property type="component" value="Chromosome I"/>
</dbReference>
<organism evidence="2 3">
    <name type="scientific">Bradyrhizobium lablabi</name>
    <dbReference type="NCBI Taxonomy" id="722472"/>
    <lineage>
        <taxon>Bacteria</taxon>
        <taxon>Pseudomonadati</taxon>
        <taxon>Pseudomonadota</taxon>
        <taxon>Alphaproteobacteria</taxon>
        <taxon>Hyphomicrobiales</taxon>
        <taxon>Nitrobacteraceae</taxon>
        <taxon>Bradyrhizobium</taxon>
    </lineage>
</organism>
<gene>
    <name evidence="2" type="ORF">SAMN05444159_5387</name>
</gene>
<name>A0A1M6YZC0_9BRAD</name>
<feature type="transmembrane region" description="Helical" evidence="1">
    <location>
        <begin position="26"/>
        <end position="48"/>
    </location>
</feature>
<accession>A0A1M6YZC0</accession>
<protein>
    <submittedName>
        <fullName evidence="2">Uncharacterized protein</fullName>
    </submittedName>
</protein>
<proteinExistence type="predicted"/>
<keyword evidence="1" id="KW-0812">Transmembrane</keyword>
<keyword evidence="1" id="KW-0472">Membrane</keyword>
<keyword evidence="1" id="KW-1133">Transmembrane helix</keyword>
<dbReference type="RefSeq" id="WP_172842111.1">
    <property type="nucleotide sequence ID" value="NZ_LT670844.1"/>
</dbReference>
<reference evidence="2 3" key="1">
    <citation type="submission" date="2016-11" db="EMBL/GenBank/DDBJ databases">
        <authorList>
            <person name="Jaros S."/>
            <person name="Januszkiewicz K."/>
            <person name="Wedrychowicz H."/>
        </authorList>
    </citation>
    <scope>NUCLEOTIDE SEQUENCE [LARGE SCALE GENOMIC DNA]</scope>
    <source>
        <strain evidence="2 3">GAS499</strain>
    </source>
</reference>
<dbReference type="EMBL" id="LT670844">
    <property type="protein sequence ID" value="SHL23480.1"/>
    <property type="molecule type" value="Genomic_DNA"/>
</dbReference>